<dbReference type="PROSITE" id="PS50071">
    <property type="entry name" value="HOMEOBOX_2"/>
    <property type="match status" value="1"/>
</dbReference>
<proteinExistence type="inferred from homology"/>
<accession>A0ABR2ZFG0</accession>
<feature type="region of interest" description="Disordered" evidence="6">
    <location>
        <begin position="1"/>
        <end position="21"/>
    </location>
</feature>
<feature type="region of interest" description="Disordered" evidence="6">
    <location>
        <begin position="343"/>
        <end position="378"/>
    </location>
</feature>
<dbReference type="GO" id="GO:0003677">
    <property type="term" value="F:DNA binding"/>
    <property type="evidence" value="ECO:0007669"/>
    <property type="project" value="UniProtKB-KW"/>
</dbReference>
<feature type="region of interest" description="Disordered" evidence="6">
    <location>
        <begin position="128"/>
        <end position="180"/>
    </location>
</feature>
<keyword evidence="3 5" id="KW-0371">Homeobox</keyword>
<feature type="region of interest" description="Disordered" evidence="6">
    <location>
        <begin position="275"/>
        <end position="322"/>
    </location>
</feature>
<evidence type="ECO:0000256" key="2">
    <source>
        <dbReference type="ARBA" id="ARBA00023125"/>
    </source>
</evidence>
<dbReference type="Proteomes" id="UP001437256">
    <property type="component" value="Unassembled WGS sequence"/>
</dbReference>
<feature type="compositionally biased region" description="Low complexity" evidence="6">
    <location>
        <begin position="148"/>
        <end position="166"/>
    </location>
</feature>
<gene>
    <name evidence="9" type="primary">TOS8_8</name>
    <name evidence="9" type="ORF">AAF712_013739</name>
</gene>
<evidence type="ECO:0000313" key="9">
    <source>
        <dbReference type="EMBL" id="KAL0059508.1"/>
    </source>
</evidence>
<dbReference type="InterPro" id="IPR036864">
    <property type="entry name" value="Zn2-C6_fun-type_DNA-bd_sf"/>
</dbReference>
<dbReference type="InterPro" id="IPR001356">
    <property type="entry name" value="HD"/>
</dbReference>
<feature type="region of interest" description="Disordered" evidence="6">
    <location>
        <begin position="652"/>
        <end position="771"/>
    </location>
</feature>
<dbReference type="Gene3D" id="1.10.10.60">
    <property type="entry name" value="Homeodomain-like"/>
    <property type="match status" value="1"/>
</dbReference>
<dbReference type="CDD" id="cd00067">
    <property type="entry name" value="GAL4"/>
    <property type="match status" value="1"/>
</dbReference>
<feature type="compositionally biased region" description="Low complexity" evidence="6">
    <location>
        <begin position="421"/>
        <end position="432"/>
    </location>
</feature>
<feature type="region of interest" description="Disordered" evidence="6">
    <location>
        <begin position="480"/>
        <end position="511"/>
    </location>
</feature>
<dbReference type="SMART" id="SM00389">
    <property type="entry name" value="HOX"/>
    <property type="match status" value="1"/>
</dbReference>
<name>A0ABR2ZFG0_9AGAR</name>
<protein>
    <submittedName>
        <fullName evidence="9">Homeobox protein tos8</fullName>
    </submittedName>
</protein>
<dbReference type="Pfam" id="PF05920">
    <property type="entry name" value="Homeobox_KN"/>
    <property type="match status" value="1"/>
</dbReference>
<feature type="domain" description="Zn(2)-C6 fungal-type" evidence="7">
    <location>
        <begin position="1033"/>
        <end position="1065"/>
    </location>
</feature>
<dbReference type="PROSITE" id="PS00463">
    <property type="entry name" value="ZN2_CY6_FUNGAL_1"/>
    <property type="match status" value="1"/>
</dbReference>
<evidence type="ECO:0000256" key="1">
    <source>
        <dbReference type="ARBA" id="ARBA00005800"/>
    </source>
</evidence>
<dbReference type="InterPro" id="IPR009057">
    <property type="entry name" value="Homeodomain-like_sf"/>
</dbReference>
<reference evidence="9 10" key="1">
    <citation type="submission" date="2024-05" db="EMBL/GenBank/DDBJ databases">
        <title>A draft genome resource for the thread blight pathogen Marasmius tenuissimus strain MS-2.</title>
        <authorList>
            <person name="Yulfo-Soto G.E."/>
            <person name="Baruah I.K."/>
            <person name="Amoako-Attah I."/>
            <person name="Bukari Y."/>
            <person name="Meinhardt L.W."/>
            <person name="Bailey B.A."/>
            <person name="Cohen S.P."/>
        </authorList>
    </citation>
    <scope>NUCLEOTIDE SEQUENCE [LARGE SCALE GENOMIC DNA]</scope>
    <source>
        <strain evidence="9 10">MS-2</strain>
    </source>
</reference>
<keyword evidence="10" id="KW-1185">Reference proteome</keyword>
<evidence type="ECO:0000256" key="4">
    <source>
        <dbReference type="ARBA" id="ARBA00023242"/>
    </source>
</evidence>
<feature type="domain" description="Homeobox" evidence="8">
    <location>
        <begin position="173"/>
        <end position="236"/>
    </location>
</feature>
<feature type="compositionally biased region" description="Polar residues" evidence="6">
    <location>
        <begin position="275"/>
        <end position="306"/>
    </location>
</feature>
<dbReference type="Pfam" id="PF00172">
    <property type="entry name" value="Zn_clus"/>
    <property type="match status" value="1"/>
</dbReference>
<comment type="similarity">
    <text evidence="1">Belongs to the TALE/M-ATYP homeobox family.</text>
</comment>
<feature type="compositionally biased region" description="Basic and acidic residues" evidence="6">
    <location>
        <begin position="730"/>
        <end position="739"/>
    </location>
</feature>
<dbReference type="InterPro" id="IPR008422">
    <property type="entry name" value="KN_HD"/>
</dbReference>
<dbReference type="PROSITE" id="PS50048">
    <property type="entry name" value="ZN2_CY6_FUNGAL_2"/>
    <property type="match status" value="1"/>
</dbReference>
<dbReference type="SUPFAM" id="SSF46689">
    <property type="entry name" value="Homeodomain-like"/>
    <property type="match status" value="1"/>
</dbReference>
<dbReference type="InterPro" id="IPR001138">
    <property type="entry name" value="Zn2Cys6_DnaBD"/>
</dbReference>
<evidence type="ECO:0000256" key="5">
    <source>
        <dbReference type="PROSITE-ProRule" id="PRU00108"/>
    </source>
</evidence>
<evidence type="ECO:0000256" key="6">
    <source>
        <dbReference type="SAM" id="MobiDB-lite"/>
    </source>
</evidence>
<organism evidence="9 10">
    <name type="scientific">Marasmius tenuissimus</name>
    <dbReference type="NCBI Taxonomy" id="585030"/>
    <lineage>
        <taxon>Eukaryota</taxon>
        <taxon>Fungi</taxon>
        <taxon>Dikarya</taxon>
        <taxon>Basidiomycota</taxon>
        <taxon>Agaricomycotina</taxon>
        <taxon>Agaricomycetes</taxon>
        <taxon>Agaricomycetidae</taxon>
        <taxon>Agaricales</taxon>
        <taxon>Marasmiineae</taxon>
        <taxon>Marasmiaceae</taxon>
        <taxon>Marasmius</taxon>
    </lineage>
</organism>
<dbReference type="CDD" id="cd00086">
    <property type="entry name" value="homeodomain"/>
    <property type="match status" value="1"/>
</dbReference>
<feature type="compositionally biased region" description="Basic and acidic residues" evidence="6">
    <location>
        <begin position="47"/>
        <end position="58"/>
    </location>
</feature>
<feature type="DNA-binding region" description="Homeobox" evidence="5">
    <location>
        <begin position="175"/>
        <end position="237"/>
    </location>
</feature>
<feature type="region of interest" description="Disordered" evidence="6">
    <location>
        <begin position="41"/>
        <end position="82"/>
    </location>
</feature>
<comment type="subcellular location">
    <subcellularLocation>
        <location evidence="5">Nucleus</location>
    </subcellularLocation>
</comment>
<dbReference type="SUPFAM" id="SSF57701">
    <property type="entry name" value="Zn2/Cys6 DNA-binding domain"/>
    <property type="match status" value="1"/>
</dbReference>
<comment type="caution">
    <text evidence="9">The sequence shown here is derived from an EMBL/GenBank/DDBJ whole genome shotgun (WGS) entry which is preliminary data.</text>
</comment>
<evidence type="ECO:0000256" key="3">
    <source>
        <dbReference type="ARBA" id="ARBA00023155"/>
    </source>
</evidence>
<feature type="region of interest" description="Disordered" evidence="6">
    <location>
        <begin position="784"/>
        <end position="867"/>
    </location>
</feature>
<feature type="region of interest" description="Disordered" evidence="6">
    <location>
        <begin position="415"/>
        <end position="434"/>
    </location>
</feature>
<dbReference type="SMART" id="SM00066">
    <property type="entry name" value="GAL4"/>
    <property type="match status" value="1"/>
</dbReference>
<feature type="compositionally biased region" description="Acidic residues" evidence="6">
    <location>
        <begin position="695"/>
        <end position="712"/>
    </location>
</feature>
<evidence type="ECO:0000259" key="8">
    <source>
        <dbReference type="PROSITE" id="PS50071"/>
    </source>
</evidence>
<dbReference type="InterPro" id="IPR050224">
    <property type="entry name" value="TALE_homeobox"/>
</dbReference>
<keyword evidence="2 5" id="KW-0238">DNA-binding</keyword>
<keyword evidence="4 5" id="KW-0539">Nucleus</keyword>
<feature type="compositionally biased region" description="Polar residues" evidence="6">
    <location>
        <begin position="789"/>
        <end position="801"/>
    </location>
</feature>
<sequence>MDLDWSLRHDGDPESDHEAKKNITAYDEDPLASTLIQPTPAVEAVSGEEKAELDREAAHASPFSTSRAPLVPLPSTSRSSSFSVNRGAFLPADSLHLCHPSSVQLVPPRQSEEFQDNTFQLDSVELPPILANPSSNGEPPGHHEVDVLSADSQGSSSSLPSLSTHLGVSSLDFRPPRKRGKLAKDTTELLKTWLQRHSDHPYPSEEEKVHLCRATGLSTSQVSNWMINARRMMLAPRGWAGDYPATHRGSFSESGLSPATPSIFTSPFSIQQAVATTSRNQQKAFGPDNTSPTLRAVTNSENSNSEDLFGGSHNFQPPKDVDTLSAYSTSSLNPPYYLVPPFTSTSSQTSNTAESCNSPESQTQGTLHNSWPTAEEEKCAKPYQSAAVVSQSIQRQGQRSISLYPLGSTQNTTTITPLWHSSSGKSDSSNGGTAEQVAIQSQLETLRQQQQALYRRESTYELVTPFNCEEWISESMGLSDALNSPGSLPSQPSSNPHPPHADGASMSPSLPLVTPLSVTKLTVTTGRSAKASHNRRKQEAIFRCPVPGCGSIFTRSFNLKAVTTAFQSEHILDFDQQSSRPLMSSPFNVSEDLNFSETNVNSPSIGLDDTPALRGVGMNASGGPLEQEESSTRVTQASVPVWRDEDIADFVAGDSEDSGRSSAQALSRRRLVLTAPSPQAMFVDPDLYNDRSDDDRSDDDRSDDDWTEEEQGQTDWPVGEGPSEADTEEPSARPLKETELVPFASAPPLNFEDHDSDEPGLSAPPLPSTERVQFDDEVGIYKELKQADKQTTSTVTGTRSPPQTPYREGYATIAAPRSKHPRHNIVSVCSPRDDLSANPEMEDIFEGTQDPFDSEPSSSTQSLDVLRSDSRAAEIQSKRAMLATLRKARLERKRRHFGPRPIEDMMSMISESISPAPTTEGLRTKLCTLATTRSSVQFLCVQTSAPPSASSIFTVTPRVPPDNDSQDNLTPLEGEATAKELIEYQLRRNIPPVRGPWERKLRPWSQALRSVADIGDYERDSEDSGDQNRKPGACLQCKELKIRCEYPTNAPPCKWCTKEGLQCLLHSAQLMCMGDLPALSASSSPVEQSLDGSPGPRIVDTASEAVEGMWEVASLQEAWKSFRARVGTSELVGVPSTLLVD</sequence>
<feature type="region of interest" description="Disordered" evidence="6">
    <location>
        <begin position="602"/>
        <end position="639"/>
    </location>
</feature>
<dbReference type="Gene3D" id="4.10.240.10">
    <property type="entry name" value="Zn(2)-C6 fungal-type DNA-binding domain"/>
    <property type="match status" value="1"/>
</dbReference>
<feature type="compositionally biased region" description="Polar residues" evidence="6">
    <location>
        <begin position="343"/>
        <end position="372"/>
    </location>
</feature>
<evidence type="ECO:0000313" key="10">
    <source>
        <dbReference type="Proteomes" id="UP001437256"/>
    </source>
</evidence>
<evidence type="ECO:0000259" key="7">
    <source>
        <dbReference type="PROSITE" id="PS50048"/>
    </source>
</evidence>
<dbReference type="EMBL" id="JBBXMP010000222">
    <property type="protein sequence ID" value="KAL0059508.1"/>
    <property type="molecule type" value="Genomic_DNA"/>
</dbReference>
<dbReference type="PANTHER" id="PTHR11850">
    <property type="entry name" value="HOMEOBOX PROTEIN TRANSCRIPTION FACTORS"/>
    <property type="match status" value="1"/>
</dbReference>